<gene>
    <name evidence="1" type="ORF">SAMN04488107_1416</name>
</gene>
<protein>
    <submittedName>
        <fullName evidence="1">Pyridoxamine 5'-phosphate oxidase</fullName>
    </submittedName>
</protein>
<organism evidence="1 2">
    <name type="scientific">Geodermatophilus saharensis</name>
    <dbReference type="NCBI Taxonomy" id="1137994"/>
    <lineage>
        <taxon>Bacteria</taxon>
        <taxon>Bacillati</taxon>
        <taxon>Actinomycetota</taxon>
        <taxon>Actinomycetes</taxon>
        <taxon>Geodermatophilales</taxon>
        <taxon>Geodermatophilaceae</taxon>
        <taxon>Geodermatophilus</taxon>
    </lineage>
</organism>
<dbReference type="Pfam" id="PF12900">
    <property type="entry name" value="Pyridox_ox_2"/>
    <property type="match status" value="1"/>
</dbReference>
<dbReference type="SUPFAM" id="SSF50475">
    <property type="entry name" value="FMN-binding split barrel"/>
    <property type="match status" value="1"/>
</dbReference>
<dbReference type="EMBL" id="FZOH01000002">
    <property type="protein sequence ID" value="SNS11049.1"/>
    <property type="molecule type" value="Genomic_DNA"/>
</dbReference>
<dbReference type="RefSeq" id="WP_089403129.1">
    <property type="nucleotide sequence ID" value="NZ_FZOH01000002.1"/>
</dbReference>
<dbReference type="InterPro" id="IPR012349">
    <property type="entry name" value="Split_barrel_FMN-bd"/>
</dbReference>
<dbReference type="AlphaFoldDB" id="A0A239BTQ7"/>
<sequence>MTSHRRDLSDEECRRLVAGARVGHLAFTRDALPAVVPVRYVVDGDRLAVPAHPGDDHLLPHRGGVVVLCVDQFDGDHGWAVSVVGPARTVTDPASVEAWDAAGWPRDPVPGDGHGYVVLQATILRGWRVLPVAAPAEQRPA</sequence>
<accession>A0A239BTQ7</accession>
<keyword evidence="2" id="KW-1185">Reference proteome</keyword>
<dbReference type="Proteomes" id="UP000198386">
    <property type="component" value="Unassembled WGS sequence"/>
</dbReference>
<dbReference type="Gene3D" id="2.30.110.10">
    <property type="entry name" value="Electron Transport, Fmn-binding Protein, Chain A"/>
    <property type="match status" value="1"/>
</dbReference>
<reference evidence="2" key="1">
    <citation type="submission" date="2017-06" db="EMBL/GenBank/DDBJ databases">
        <authorList>
            <person name="Varghese N."/>
            <person name="Submissions S."/>
        </authorList>
    </citation>
    <scope>NUCLEOTIDE SEQUENCE [LARGE SCALE GENOMIC DNA]</scope>
    <source>
        <strain evidence="2">DSM 45423</strain>
    </source>
</reference>
<dbReference type="InterPro" id="IPR024747">
    <property type="entry name" value="Pyridox_Oxase-rel"/>
</dbReference>
<evidence type="ECO:0000313" key="2">
    <source>
        <dbReference type="Proteomes" id="UP000198386"/>
    </source>
</evidence>
<evidence type="ECO:0000313" key="1">
    <source>
        <dbReference type="EMBL" id="SNS11049.1"/>
    </source>
</evidence>
<proteinExistence type="predicted"/>
<dbReference type="OrthoDB" id="5193072at2"/>
<name>A0A239BTQ7_9ACTN</name>